<sequence>MKIYLAIVAAFAYVAVLANAEEPAIKDAAATEADPAQLDPEADAAAPGNQEYFRGEYGGYRGGWGVYRGGYGGYRGGYGGYRGGYGGYRRGYGW</sequence>
<gene>
    <name evidence="2" type="ORF">F443_22132</name>
</gene>
<dbReference type="EMBL" id="ANIZ01003854">
    <property type="protein sequence ID" value="ETI30773.1"/>
    <property type="molecule type" value="Genomic_DNA"/>
</dbReference>
<organism evidence="2 3">
    <name type="scientific">Phytophthora nicotianae P1569</name>
    <dbReference type="NCBI Taxonomy" id="1317065"/>
    <lineage>
        <taxon>Eukaryota</taxon>
        <taxon>Sar</taxon>
        <taxon>Stramenopiles</taxon>
        <taxon>Oomycota</taxon>
        <taxon>Peronosporomycetes</taxon>
        <taxon>Peronosporales</taxon>
        <taxon>Peronosporaceae</taxon>
        <taxon>Phytophthora</taxon>
    </lineage>
</organism>
<proteinExistence type="predicted"/>
<evidence type="ECO:0008006" key="4">
    <source>
        <dbReference type="Google" id="ProtNLM"/>
    </source>
</evidence>
<name>V9DWV0_PHYNI</name>
<dbReference type="HOGENOM" id="CLU_2390839_0_0_1"/>
<evidence type="ECO:0000313" key="3">
    <source>
        <dbReference type="Proteomes" id="UP000018721"/>
    </source>
</evidence>
<accession>V9DWV0</accession>
<keyword evidence="1" id="KW-0732">Signal</keyword>
<feature type="signal peptide" evidence="1">
    <location>
        <begin position="1"/>
        <end position="20"/>
    </location>
</feature>
<reference evidence="2 3" key="1">
    <citation type="submission" date="2013-11" db="EMBL/GenBank/DDBJ databases">
        <title>The Genome Sequence of Phytophthora parasitica P1569.</title>
        <authorList>
            <consortium name="The Broad Institute Genomics Platform"/>
            <person name="Russ C."/>
            <person name="Tyler B."/>
            <person name="Panabieres F."/>
            <person name="Shan W."/>
            <person name="Tripathy S."/>
            <person name="Grunwald N."/>
            <person name="Machado M."/>
            <person name="Johnson C.S."/>
            <person name="Arredondo F."/>
            <person name="Hong C."/>
            <person name="Coffey M."/>
            <person name="Young S.K."/>
            <person name="Zeng Q."/>
            <person name="Gargeya S."/>
            <person name="Fitzgerald M."/>
            <person name="Abouelleil A."/>
            <person name="Alvarado L."/>
            <person name="Chapman S.B."/>
            <person name="Gainer-Dewar J."/>
            <person name="Goldberg J."/>
            <person name="Griggs A."/>
            <person name="Gujja S."/>
            <person name="Hansen M."/>
            <person name="Howarth C."/>
            <person name="Imamovic A."/>
            <person name="Ireland A."/>
            <person name="Larimer J."/>
            <person name="McCowan C."/>
            <person name="Murphy C."/>
            <person name="Pearson M."/>
            <person name="Poon T.W."/>
            <person name="Priest M."/>
            <person name="Roberts A."/>
            <person name="Saif S."/>
            <person name="Shea T."/>
            <person name="Sykes S."/>
            <person name="Wortman J."/>
            <person name="Nusbaum C."/>
            <person name="Birren B."/>
        </authorList>
    </citation>
    <scope>NUCLEOTIDE SEQUENCE [LARGE SCALE GENOMIC DNA]</scope>
    <source>
        <strain evidence="2 3">P1569</strain>
    </source>
</reference>
<keyword evidence="3" id="KW-1185">Reference proteome</keyword>
<dbReference type="Proteomes" id="UP000018721">
    <property type="component" value="Unassembled WGS sequence"/>
</dbReference>
<evidence type="ECO:0000256" key="1">
    <source>
        <dbReference type="SAM" id="SignalP"/>
    </source>
</evidence>
<comment type="caution">
    <text evidence="2">The sequence shown here is derived from an EMBL/GenBank/DDBJ whole genome shotgun (WGS) entry which is preliminary data.</text>
</comment>
<protein>
    <recommendedName>
        <fullName evidence="4">Glycine-rich protein</fullName>
    </recommendedName>
</protein>
<evidence type="ECO:0000313" key="2">
    <source>
        <dbReference type="EMBL" id="ETI30773.1"/>
    </source>
</evidence>
<dbReference type="AlphaFoldDB" id="V9DWV0"/>
<feature type="chain" id="PRO_5004774899" description="Glycine-rich protein" evidence="1">
    <location>
        <begin position="21"/>
        <end position="94"/>
    </location>
</feature>